<proteinExistence type="predicted"/>
<organism evidence="3 4">
    <name type="scientific">Hoeflea algicola</name>
    <dbReference type="NCBI Taxonomy" id="2983763"/>
    <lineage>
        <taxon>Bacteria</taxon>
        <taxon>Pseudomonadati</taxon>
        <taxon>Pseudomonadota</taxon>
        <taxon>Alphaproteobacteria</taxon>
        <taxon>Hyphomicrobiales</taxon>
        <taxon>Rhizobiaceae</taxon>
        <taxon>Hoeflea</taxon>
    </lineage>
</organism>
<sequence length="142" mass="16116">MLTKSILTLAAATLATVLIQTPVQASESARTVRDHRATVEVQVRDHRAAPQAKVRDHRVSKQEKVRDHRSQRKNEVVKVSRKDCRVGYESLRRSGYRNIKMLDCNGKEYSYLAQKHRALFGAKMNAYSGSLKVSFIGPVKKH</sequence>
<reference evidence="3" key="1">
    <citation type="submission" date="2022-10" db="EMBL/GenBank/DDBJ databases">
        <title>Hoeflea sp. G2-23, isolated from marine algae.</title>
        <authorList>
            <person name="Kristyanto S."/>
            <person name="Kim J.M."/>
            <person name="Jeon C.O."/>
        </authorList>
    </citation>
    <scope>NUCLEOTIDE SEQUENCE</scope>
    <source>
        <strain evidence="3">G2-23</strain>
    </source>
</reference>
<keyword evidence="4" id="KW-1185">Reference proteome</keyword>
<protein>
    <submittedName>
        <fullName evidence="3">Uncharacterized protein</fullName>
    </submittedName>
</protein>
<dbReference type="Proteomes" id="UP001073227">
    <property type="component" value="Unassembled WGS sequence"/>
</dbReference>
<feature type="region of interest" description="Disordered" evidence="1">
    <location>
        <begin position="46"/>
        <end position="78"/>
    </location>
</feature>
<dbReference type="RefSeq" id="WP_267654461.1">
    <property type="nucleotide sequence ID" value="NZ_JAOVZR010000001.1"/>
</dbReference>
<evidence type="ECO:0000256" key="1">
    <source>
        <dbReference type="SAM" id="MobiDB-lite"/>
    </source>
</evidence>
<name>A0ABT3ZBB6_9HYPH</name>
<keyword evidence="2" id="KW-0732">Signal</keyword>
<gene>
    <name evidence="3" type="ORF">OEG84_14795</name>
</gene>
<dbReference type="EMBL" id="JAOVZR010000001">
    <property type="protein sequence ID" value="MCY0148936.1"/>
    <property type="molecule type" value="Genomic_DNA"/>
</dbReference>
<comment type="caution">
    <text evidence="3">The sequence shown here is derived from an EMBL/GenBank/DDBJ whole genome shotgun (WGS) entry which is preliminary data.</text>
</comment>
<feature type="chain" id="PRO_5046625671" evidence="2">
    <location>
        <begin position="26"/>
        <end position="142"/>
    </location>
</feature>
<evidence type="ECO:0000313" key="4">
    <source>
        <dbReference type="Proteomes" id="UP001073227"/>
    </source>
</evidence>
<evidence type="ECO:0000256" key="2">
    <source>
        <dbReference type="SAM" id="SignalP"/>
    </source>
</evidence>
<accession>A0ABT3ZBB6</accession>
<feature type="signal peptide" evidence="2">
    <location>
        <begin position="1"/>
        <end position="25"/>
    </location>
</feature>
<evidence type="ECO:0000313" key="3">
    <source>
        <dbReference type="EMBL" id="MCY0148936.1"/>
    </source>
</evidence>